<name>A0A0U1PC20_9GAMM</name>
<dbReference type="HOGENOM" id="CLU_2917565_0_0_6"/>
<dbReference type="AlphaFoldDB" id="A0A0U1PC20"/>
<accession>A0A0U1PC20</accession>
<dbReference type="EMBL" id="DF952405">
    <property type="protein sequence ID" value="GAN45845.1"/>
    <property type="molecule type" value="Genomic_DNA"/>
</dbReference>
<proteinExistence type="predicted"/>
<sequence length="61" mass="6370">MAGRGGRDAADGGGMTAAFVRRLRRFLRRVGRAYAPLAARGALFDGRADAGPRAAPRRSAA</sequence>
<reference evidence="1" key="1">
    <citation type="submission" date="2015-03" db="EMBL/GenBank/DDBJ databases">
        <title>Draft genome sequence of Mizugakiibacter sediminis skMP5.</title>
        <authorList>
            <person name="Watanabe T."/>
            <person name="Kojima H."/>
            <person name="Fukui M."/>
        </authorList>
    </citation>
    <scope>NUCLEOTIDE SEQUENCE</scope>
    <source>
        <strain evidence="1">SkMP5</strain>
    </source>
</reference>
<evidence type="ECO:0000313" key="1">
    <source>
        <dbReference type="EMBL" id="GAN45845.1"/>
    </source>
</evidence>
<gene>
    <name evidence="1" type="ORF">MBSD_2413</name>
</gene>
<organism evidence="1">
    <name type="scientific">Mizugakiibacter sediminis</name>
    <dbReference type="NCBI Taxonomy" id="1475481"/>
    <lineage>
        <taxon>Bacteria</taxon>
        <taxon>Pseudomonadati</taxon>
        <taxon>Pseudomonadota</taxon>
        <taxon>Gammaproteobacteria</taxon>
        <taxon>Lysobacterales</taxon>
        <taxon>Rhodanobacteraceae</taxon>
        <taxon>Mizugakiibacter</taxon>
    </lineage>
</organism>
<protein>
    <submittedName>
        <fullName evidence="1">Uncharacterized protein</fullName>
    </submittedName>
</protein>